<dbReference type="NCBIfam" id="TIGR01383">
    <property type="entry name" value="not_thiJ"/>
    <property type="match status" value="1"/>
</dbReference>
<reference evidence="2 3" key="1">
    <citation type="submission" date="2020-08" db="EMBL/GenBank/DDBJ databases">
        <title>Genomic Encyclopedia of Type Strains, Phase IV (KMG-IV): sequencing the most valuable type-strain genomes for metagenomic binning, comparative biology and taxonomic classification.</title>
        <authorList>
            <person name="Goeker M."/>
        </authorList>
    </citation>
    <scope>NUCLEOTIDE SEQUENCE [LARGE SCALE GENOMIC DNA]</scope>
    <source>
        <strain evidence="2 3">DSM 22548</strain>
    </source>
</reference>
<accession>A0A7W5YH17</accession>
<proteinExistence type="predicted"/>
<dbReference type="InterPro" id="IPR006287">
    <property type="entry name" value="DJ-1"/>
</dbReference>
<dbReference type="PANTHER" id="PTHR48094">
    <property type="entry name" value="PROTEIN/NUCLEIC ACID DEGLYCASE DJ-1-RELATED"/>
    <property type="match status" value="1"/>
</dbReference>
<evidence type="ECO:0000259" key="1">
    <source>
        <dbReference type="Pfam" id="PF01965"/>
    </source>
</evidence>
<protein>
    <submittedName>
        <fullName evidence="2">4-methyl-5(B-hydroxyethyl)-thiazole monophosphate biosynthesis</fullName>
    </submittedName>
</protein>
<dbReference type="InterPro" id="IPR002818">
    <property type="entry name" value="DJ-1/PfpI"/>
</dbReference>
<dbReference type="Proteomes" id="UP000541425">
    <property type="component" value="Unassembled WGS sequence"/>
</dbReference>
<sequence>MIYIFLANGFEDIEALTPLDVLRRAGLDVKLVSIDSELEVKSSHGVSVLADATLNSIDLSDSEAMIIPGGMPGASNLRDNLMLRKALQIQNAAGRLICAICAGPIVLSAAGVLKARKATCYPGFEEQLPEAVHSTALVEEDGNIITGRGPGAAMDFAFAILQRFVSCDIVKKMRQEMILE</sequence>
<organism evidence="2 3">
    <name type="scientific">Alloprevotella rava</name>
    <dbReference type="NCBI Taxonomy" id="671218"/>
    <lineage>
        <taxon>Bacteria</taxon>
        <taxon>Pseudomonadati</taxon>
        <taxon>Bacteroidota</taxon>
        <taxon>Bacteroidia</taxon>
        <taxon>Bacteroidales</taxon>
        <taxon>Prevotellaceae</taxon>
        <taxon>Alloprevotella</taxon>
    </lineage>
</organism>
<dbReference type="AlphaFoldDB" id="A0A7W5YH17"/>
<gene>
    <name evidence="2" type="ORF">FHS60_002157</name>
</gene>
<dbReference type="InterPro" id="IPR029062">
    <property type="entry name" value="Class_I_gatase-like"/>
</dbReference>
<dbReference type="Gene3D" id="3.40.50.880">
    <property type="match status" value="1"/>
</dbReference>
<evidence type="ECO:0000313" key="2">
    <source>
        <dbReference type="EMBL" id="MBB3703661.1"/>
    </source>
</evidence>
<dbReference type="GO" id="GO:0005737">
    <property type="term" value="C:cytoplasm"/>
    <property type="evidence" value="ECO:0007669"/>
    <property type="project" value="TreeGrafter"/>
</dbReference>
<name>A0A7W5YH17_9BACT</name>
<comment type="caution">
    <text evidence="2">The sequence shown here is derived from an EMBL/GenBank/DDBJ whole genome shotgun (WGS) entry which is preliminary data.</text>
</comment>
<dbReference type="SUPFAM" id="SSF52317">
    <property type="entry name" value="Class I glutamine amidotransferase-like"/>
    <property type="match status" value="1"/>
</dbReference>
<dbReference type="CDD" id="cd03135">
    <property type="entry name" value="GATase1_DJ-1"/>
    <property type="match status" value="1"/>
</dbReference>
<feature type="domain" description="DJ-1/PfpI" evidence="1">
    <location>
        <begin position="2"/>
        <end position="162"/>
    </location>
</feature>
<dbReference type="EMBL" id="JACICA010000020">
    <property type="protein sequence ID" value="MBB3703661.1"/>
    <property type="molecule type" value="Genomic_DNA"/>
</dbReference>
<dbReference type="InterPro" id="IPR050325">
    <property type="entry name" value="Prot/Nucl_acid_deglycase"/>
</dbReference>
<dbReference type="Pfam" id="PF01965">
    <property type="entry name" value="DJ-1_PfpI"/>
    <property type="match status" value="1"/>
</dbReference>
<evidence type="ECO:0000313" key="3">
    <source>
        <dbReference type="Proteomes" id="UP000541425"/>
    </source>
</evidence>
<dbReference type="RefSeq" id="WP_221189671.1">
    <property type="nucleotide sequence ID" value="NZ_JACICA010000020.1"/>
</dbReference>
<dbReference type="PANTHER" id="PTHR48094:SF12">
    <property type="entry name" value="PARKINSON DISEASE PROTEIN 7 HOMOLOG"/>
    <property type="match status" value="1"/>
</dbReference>